<dbReference type="SUPFAM" id="SSF56349">
    <property type="entry name" value="DNA breaking-rejoining enzymes"/>
    <property type="match status" value="1"/>
</dbReference>
<keyword evidence="1" id="KW-0233">DNA recombination</keyword>
<comment type="caution">
    <text evidence="3">The sequence shown here is derived from an EMBL/GenBank/DDBJ whole genome shotgun (WGS) entry which is preliminary data.</text>
</comment>
<feature type="compositionally biased region" description="Basic and acidic residues" evidence="2">
    <location>
        <begin position="140"/>
        <end position="149"/>
    </location>
</feature>
<dbReference type="InterPro" id="IPR011010">
    <property type="entry name" value="DNA_brk_join_enz"/>
</dbReference>
<evidence type="ECO:0000256" key="1">
    <source>
        <dbReference type="ARBA" id="ARBA00023172"/>
    </source>
</evidence>
<dbReference type="Proteomes" id="UP001148838">
    <property type="component" value="Unassembled WGS sequence"/>
</dbReference>
<evidence type="ECO:0000313" key="4">
    <source>
        <dbReference type="Proteomes" id="UP001148838"/>
    </source>
</evidence>
<feature type="region of interest" description="Disordered" evidence="2">
    <location>
        <begin position="104"/>
        <end position="149"/>
    </location>
</feature>
<sequence length="209" mass="22855">MAATMNEGDVDLEVEEAWEQGCASLVPDKSRARFFHRFSNGKCTNQVVGMNTIGRVPSNIAKFSNLNDPDSYTGHAFGRTSATLLANTGADTLALKRHGGWKSSTVAEGYPPRDSNTLPARKQVARESTRAPRSTGGTARGREKKGERAIAAERRGVRIVRVLSLECYLDARRNIENSNFPGYVAVVIKEETRVNSDSDSFSPSVRQCC</sequence>
<name>A0ABQ8S7X6_PERAM</name>
<dbReference type="InterPro" id="IPR013762">
    <property type="entry name" value="Integrase-like_cat_sf"/>
</dbReference>
<keyword evidence="4" id="KW-1185">Reference proteome</keyword>
<dbReference type="EMBL" id="JAJSOF020000033">
    <property type="protein sequence ID" value="KAJ4429876.1"/>
    <property type="molecule type" value="Genomic_DNA"/>
</dbReference>
<dbReference type="Gene3D" id="1.10.443.10">
    <property type="entry name" value="Intergrase catalytic core"/>
    <property type="match status" value="1"/>
</dbReference>
<organism evidence="3 4">
    <name type="scientific">Periplaneta americana</name>
    <name type="common">American cockroach</name>
    <name type="synonym">Blatta americana</name>
    <dbReference type="NCBI Taxonomy" id="6978"/>
    <lineage>
        <taxon>Eukaryota</taxon>
        <taxon>Metazoa</taxon>
        <taxon>Ecdysozoa</taxon>
        <taxon>Arthropoda</taxon>
        <taxon>Hexapoda</taxon>
        <taxon>Insecta</taxon>
        <taxon>Pterygota</taxon>
        <taxon>Neoptera</taxon>
        <taxon>Polyneoptera</taxon>
        <taxon>Dictyoptera</taxon>
        <taxon>Blattodea</taxon>
        <taxon>Blattoidea</taxon>
        <taxon>Blattidae</taxon>
        <taxon>Blattinae</taxon>
        <taxon>Periplaneta</taxon>
    </lineage>
</organism>
<evidence type="ECO:0000313" key="3">
    <source>
        <dbReference type="EMBL" id="KAJ4429876.1"/>
    </source>
</evidence>
<evidence type="ECO:0000256" key="2">
    <source>
        <dbReference type="SAM" id="MobiDB-lite"/>
    </source>
</evidence>
<protein>
    <submittedName>
        <fullName evidence="3">Uncharacterized protein</fullName>
    </submittedName>
</protein>
<accession>A0ABQ8S7X6</accession>
<proteinExistence type="predicted"/>
<gene>
    <name evidence="3" type="ORF">ANN_22080</name>
</gene>
<reference evidence="3 4" key="1">
    <citation type="journal article" date="2022" name="Allergy">
        <title>Genome assembly and annotation of Periplaneta americana reveal a comprehensive cockroach allergen profile.</title>
        <authorList>
            <person name="Wang L."/>
            <person name="Xiong Q."/>
            <person name="Saelim N."/>
            <person name="Wang L."/>
            <person name="Nong W."/>
            <person name="Wan A.T."/>
            <person name="Shi M."/>
            <person name="Liu X."/>
            <person name="Cao Q."/>
            <person name="Hui J.H.L."/>
            <person name="Sookrung N."/>
            <person name="Leung T.F."/>
            <person name="Tungtrongchitr A."/>
            <person name="Tsui S.K.W."/>
        </authorList>
    </citation>
    <scope>NUCLEOTIDE SEQUENCE [LARGE SCALE GENOMIC DNA]</scope>
    <source>
        <strain evidence="3">PWHHKU_190912</strain>
    </source>
</reference>